<comment type="catalytic activity">
    <reaction evidence="6">
        <text>Fe-coproporphyrin III + 2 H(+) = coproporphyrin III + Fe(2+)</text>
        <dbReference type="Rhea" id="RHEA:49572"/>
        <dbReference type="ChEBI" id="CHEBI:15378"/>
        <dbReference type="ChEBI" id="CHEBI:29033"/>
        <dbReference type="ChEBI" id="CHEBI:68438"/>
        <dbReference type="ChEBI" id="CHEBI:131725"/>
        <dbReference type="EC" id="4.99.1.9"/>
    </reaction>
    <physiologicalReaction direction="right-to-left" evidence="6">
        <dbReference type="Rhea" id="RHEA:49574"/>
    </physiologicalReaction>
</comment>
<dbReference type="CDD" id="cd00419">
    <property type="entry name" value="Ferrochelatase_C"/>
    <property type="match status" value="1"/>
</dbReference>
<dbReference type="CDD" id="cd03411">
    <property type="entry name" value="Ferrochelatase_N"/>
    <property type="match status" value="1"/>
</dbReference>
<name>A0A2U1F0N9_9PORP</name>
<evidence type="ECO:0000313" key="9">
    <source>
        <dbReference type="EMBL" id="PVZ05738.1"/>
    </source>
</evidence>
<comment type="catalytic activity">
    <reaction evidence="7">
        <text>heme b + 2 H(+) = protoporphyrin IX + Fe(2+)</text>
        <dbReference type="Rhea" id="RHEA:22584"/>
        <dbReference type="ChEBI" id="CHEBI:15378"/>
        <dbReference type="ChEBI" id="CHEBI:29033"/>
        <dbReference type="ChEBI" id="CHEBI:57306"/>
        <dbReference type="ChEBI" id="CHEBI:60344"/>
        <dbReference type="EC" id="4.98.1.1"/>
    </reaction>
</comment>
<keyword evidence="5 7" id="KW-0627">Porphyrin biosynthesis</keyword>
<dbReference type="AlphaFoldDB" id="A0A2U1F0N9"/>
<evidence type="ECO:0000256" key="6">
    <source>
        <dbReference type="ARBA" id="ARBA00024536"/>
    </source>
</evidence>
<evidence type="ECO:0000256" key="4">
    <source>
        <dbReference type="ARBA" id="ARBA00023239"/>
    </source>
</evidence>
<evidence type="ECO:0000256" key="7">
    <source>
        <dbReference type="HAMAP-Rule" id="MF_00323"/>
    </source>
</evidence>
<dbReference type="EC" id="4.98.1.1" evidence="7"/>
<protein>
    <recommendedName>
        <fullName evidence="7">Ferrochelatase</fullName>
        <ecNumber evidence="7">4.98.1.1</ecNumber>
    </recommendedName>
    <alternativeName>
        <fullName evidence="7">Heme synthase</fullName>
    </alternativeName>
    <alternativeName>
        <fullName evidence="7">Protoheme ferro-lyase</fullName>
    </alternativeName>
</protein>
<evidence type="ECO:0000256" key="8">
    <source>
        <dbReference type="RuleBase" id="RU004185"/>
    </source>
</evidence>
<feature type="binding site" evidence="7">
    <location>
        <position position="201"/>
    </location>
    <ligand>
        <name>Fe(2+)</name>
        <dbReference type="ChEBI" id="CHEBI:29033"/>
    </ligand>
</feature>
<comment type="subcellular location">
    <subcellularLocation>
        <location evidence="7">Cytoplasm</location>
    </subcellularLocation>
</comment>
<dbReference type="HAMAP" id="MF_00323">
    <property type="entry name" value="Ferrochelatase"/>
    <property type="match status" value="1"/>
</dbReference>
<dbReference type="InterPro" id="IPR033644">
    <property type="entry name" value="Ferrochelatase_C"/>
</dbReference>
<dbReference type="InterPro" id="IPR001015">
    <property type="entry name" value="Ferrochelatase"/>
</dbReference>
<dbReference type="GO" id="GO:0005737">
    <property type="term" value="C:cytoplasm"/>
    <property type="evidence" value="ECO:0007669"/>
    <property type="project" value="UniProtKB-SubCell"/>
</dbReference>
<dbReference type="UniPathway" id="UPA00252">
    <property type="reaction ID" value="UER00325"/>
</dbReference>
<dbReference type="SUPFAM" id="SSF53800">
    <property type="entry name" value="Chelatase"/>
    <property type="match status" value="1"/>
</dbReference>
<dbReference type="GO" id="GO:0046872">
    <property type="term" value="F:metal ion binding"/>
    <property type="evidence" value="ECO:0007669"/>
    <property type="project" value="UniProtKB-KW"/>
</dbReference>
<dbReference type="Proteomes" id="UP000245462">
    <property type="component" value="Unassembled WGS sequence"/>
</dbReference>
<evidence type="ECO:0000256" key="3">
    <source>
        <dbReference type="ARBA" id="ARBA00023133"/>
    </source>
</evidence>
<dbReference type="PANTHER" id="PTHR11108">
    <property type="entry name" value="FERROCHELATASE"/>
    <property type="match status" value="1"/>
</dbReference>
<evidence type="ECO:0000313" key="10">
    <source>
        <dbReference type="Proteomes" id="UP000245462"/>
    </source>
</evidence>
<dbReference type="RefSeq" id="WP_116680079.1">
    <property type="nucleotide sequence ID" value="NZ_QEKY01000025.1"/>
</dbReference>
<keyword evidence="3 7" id="KW-0350">Heme biosynthesis</keyword>
<dbReference type="GO" id="GO:0004325">
    <property type="term" value="F:ferrochelatase activity"/>
    <property type="evidence" value="ECO:0007669"/>
    <property type="project" value="UniProtKB-UniRule"/>
</dbReference>
<keyword evidence="2 7" id="KW-0408">Iron</keyword>
<feature type="binding site" evidence="7">
    <location>
        <position position="304"/>
    </location>
    <ligand>
        <name>Fe(2+)</name>
        <dbReference type="ChEBI" id="CHEBI:29033"/>
    </ligand>
</feature>
<comment type="similarity">
    <text evidence="1 7 8">Belongs to the ferrochelatase family.</text>
</comment>
<evidence type="ECO:0000256" key="1">
    <source>
        <dbReference type="ARBA" id="ARBA00007718"/>
    </source>
</evidence>
<evidence type="ECO:0000256" key="5">
    <source>
        <dbReference type="ARBA" id="ARBA00023244"/>
    </source>
</evidence>
<comment type="function">
    <text evidence="7">Catalyzes the ferrous insertion into protoporphyrin IX.</text>
</comment>
<proteinExistence type="inferred from homology"/>
<dbReference type="InterPro" id="IPR033659">
    <property type="entry name" value="Ferrochelatase_N"/>
</dbReference>
<keyword evidence="10" id="KW-1185">Reference proteome</keyword>
<dbReference type="NCBIfam" id="TIGR00109">
    <property type="entry name" value="hemH"/>
    <property type="match status" value="1"/>
</dbReference>
<dbReference type="EMBL" id="QEKY01000025">
    <property type="protein sequence ID" value="PVZ05738.1"/>
    <property type="molecule type" value="Genomic_DNA"/>
</dbReference>
<dbReference type="GeneID" id="94551538"/>
<keyword evidence="7" id="KW-0479">Metal-binding</keyword>
<organism evidence="9 10">
    <name type="scientific">Porphyromonas loveana</name>
    <dbReference type="NCBI Taxonomy" id="1884669"/>
    <lineage>
        <taxon>Bacteria</taxon>
        <taxon>Pseudomonadati</taxon>
        <taxon>Bacteroidota</taxon>
        <taxon>Bacteroidia</taxon>
        <taxon>Bacteroidales</taxon>
        <taxon>Porphyromonadaceae</taxon>
        <taxon>Porphyromonas</taxon>
    </lineage>
</organism>
<keyword evidence="4 7" id="KW-0456">Lyase</keyword>
<evidence type="ECO:0000256" key="2">
    <source>
        <dbReference type="ARBA" id="ARBA00023004"/>
    </source>
</evidence>
<keyword evidence="7" id="KW-0963">Cytoplasm</keyword>
<reference evidence="9 10" key="1">
    <citation type="submission" date="2018-04" db="EMBL/GenBank/DDBJ databases">
        <title>Genomic Encyclopedia of Type Strains, Phase IV (KMG-IV): sequencing the most valuable type-strain genomes for metagenomic binning, comparative biology and taxonomic classification.</title>
        <authorList>
            <person name="Goeker M."/>
        </authorList>
    </citation>
    <scope>NUCLEOTIDE SEQUENCE [LARGE SCALE GENOMIC DNA]</scope>
    <source>
        <strain evidence="9 10">DSM 28520</strain>
    </source>
</reference>
<dbReference type="PANTHER" id="PTHR11108:SF1">
    <property type="entry name" value="FERROCHELATASE, MITOCHONDRIAL"/>
    <property type="match status" value="1"/>
</dbReference>
<dbReference type="OrthoDB" id="9809741at2"/>
<dbReference type="Gene3D" id="3.40.50.1400">
    <property type="match status" value="2"/>
</dbReference>
<comment type="pathway">
    <text evidence="7">Porphyrin-containing compound metabolism; protoheme biosynthesis; protoheme from protoporphyrin-IX: step 1/1.</text>
</comment>
<dbReference type="Pfam" id="PF00762">
    <property type="entry name" value="Ferrochelatase"/>
    <property type="match status" value="1"/>
</dbReference>
<sequence>MTERNRTSVSDSTEEVVLLLNIGSPDSPAEEDVARFLTSFLTDKRIIPLPSPLRHLLVRGLIVPLRKKRSARIYRTIWDKDSRSFPLIRHTKAIAQALNTAGKETYAAMRYGRPSVEEALLPLRKRQNIRLTILSLLPHYAMSSYETAVEHCRAEIGRLCPDIPFRVIPPFYAHEAYIRALSERIRPYLQTPFDKLILSYHGIPQNHLDRTTRQTLGLHHPDGCCTADDPTASVCYLYQTRQTTTLLRQSLGLREDQIEEAFQSRFGHTEWLQPYLADRLAALPSEGVRRVLITSPSFVCDCLETIEEVAEHGKRIFMQAGGFSYTYISCLNEDGVWIESLRTILQEP</sequence>
<dbReference type="GO" id="GO:0006783">
    <property type="term" value="P:heme biosynthetic process"/>
    <property type="evidence" value="ECO:0007669"/>
    <property type="project" value="UniProtKB-UniRule"/>
</dbReference>
<accession>A0A2U1F0N9</accession>
<gene>
    <name evidence="7" type="primary">hemH</name>
    <name evidence="9" type="ORF">C7382_1256</name>
</gene>
<comment type="caution">
    <text evidence="9">The sequence shown here is derived from an EMBL/GenBank/DDBJ whole genome shotgun (WGS) entry which is preliminary data.</text>
</comment>